<feature type="repeat" description="ANK" evidence="1">
    <location>
        <begin position="479"/>
        <end position="511"/>
    </location>
</feature>
<evidence type="ECO:0000313" key="4">
    <source>
        <dbReference type="EMBL" id="KAG7284016.1"/>
    </source>
</evidence>
<dbReference type="InterPro" id="IPR036770">
    <property type="entry name" value="Ankyrin_rpt-contain_sf"/>
</dbReference>
<dbReference type="Gene3D" id="1.25.40.20">
    <property type="entry name" value="Ankyrin repeat-containing domain"/>
    <property type="match status" value="2"/>
</dbReference>
<keyword evidence="5" id="KW-1185">Reference proteome</keyword>
<proteinExistence type="predicted"/>
<dbReference type="PROSITE" id="PS50297">
    <property type="entry name" value="ANK_REP_REGION"/>
    <property type="match status" value="2"/>
</dbReference>
<dbReference type="SUPFAM" id="SSF48403">
    <property type="entry name" value="Ankyrin repeat"/>
    <property type="match status" value="2"/>
</dbReference>
<organism evidence="4 5">
    <name type="scientific">Staphylotrichum longicolle</name>
    <dbReference type="NCBI Taxonomy" id="669026"/>
    <lineage>
        <taxon>Eukaryota</taxon>
        <taxon>Fungi</taxon>
        <taxon>Dikarya</taxon>
        <taxon>Ascomycota</taxon>
        <taxon>Pezizomycotina</taxon>
        <taxon>Sordariomycetes</taxon>
        <taxon>Sordariomycetidae</taxon>
        <taxon>Sordariales</taxon>
        <taxon>Chaetomiaceae</taxon>
        <taxon>Staphylotrichum</taxon>
    </lineage>
</organism>
<feature type="repeat" description="ANK" evidence="1">
    <location>
        <begin position="41"/>
        <end position="73"/>
    </location>
</feature>
<dbReference type="Pfam" id="PF12796">
    <property type="entry name" value="Ank_2"/>
    <property type="match status" value="1"/>
</dbReference>
<dbReference type="Proteomes" id="UP001197093">
    <property type="component" value="Unassembled WGS sequence"/>
</dbReference>
<sequence>MPADPASRNTILHAASFYGILPLVQDLVAIEGLDINQANNDLDTPLHLAMQAGHPDVVLLLLEKSANSKLENARGETPLHWLGSIEESRLDEVCSSIVASSRLAHLFDRDSISSRIGLISPELSSLDEEPLFKVAEVSRAVLNPSLGPLSSLLACSASVLVILDPVIAHTLCLRLVCEPMKLAAELYLYKAFDLLCRTCLTVWHCLLEREGASNLPGPLRAAFKRSRESPRVGGDLIVTWMDANPFLHGAIVTQIDMLRILCHGRERDDAAAKGINKADQTGLTPIDAALEDRQFAALALLAARGAHLDLRRVRDPNHRLTPTEPSYLHLLASLRVEDTAFVNLILDYGVPVSVRDKNGLDPLHLALARSSFAMARVLLANGASLSNGEPFDLTPLGRVFYPMFAEQFDDLRSTLKFILDYERSQGLDLFIVQKGTNLNVLHSMASYYPDDPSYPELVDMVLKHYHEPRRINAPASTASKTTPLETAIVRNNHIAVRRLLEAGANPTQPDFRGTAPIDLALEQVLKLSQAGGEPSKRDALNRALIVVEVIAEKTSWPACLNPLRHALETATPLLEMLRKSQHNVASARKLETSVLDAVFTAIPRNQQGVEYTYLARHLVNLWAKGSIYLHITSRALCSTEDVDLKKSYNKELQLSAAFEFMLDLSLRNWDGKGKTYLDRYLPFALSRDTKDLPEEHAIMRYPPTLTEMYRRLSRSREVVPTQPMKSAVHAVTNGYRAYAASKEGESPESTHWGWFSAVRAGSDPESRPPRFEWGDFSALSYSWGSPDDIKTITLNGRPSPVGANLEAALRALRNEPHFAAGLRLWVDALCINQTDLAEKSQVLPIMQMLYREASTVTVWLGAPNDTSDDDLEALSKFAGIPHESILQHASLAMGRSVQSLAPLAYSQTILPALVNIIDRPYWTRMWVMQELTRSSPEKQLFIGSKSIWWDELREVMVHYISHVLGDPAYDVDSFDEVTLNRAMHATQHVTLLVVSDSMWRLFPQRADVVTDLGYWKSFLHNAALAGVGDERDRVYGLLSLMPPQMAAHIQPDYTKSVGEVYTDLSAAAIKGLRERAYSIVFVGHRSQPPPGTPSWACALEPHQPVPIPGTPNQAGGREGIFDILAGHAQGARSEEGGADTNRPNEGGDGVRREVELESGDVESNSVKPFPLETVDEMYSFVTRARFLDKDRNCFFHTVIPFDTVDGIGGPIDLGSGWCLDLPVKYPSRELHVYDNPVQSLARILAGDIYTGHRRAQRGSLVESPEAAPDNEREDDHSSMEALLSIPWFESYAPSAIEEQEFVDAGWGDLLSTSHFAIFHRFRLQHRDFPLWKDVPFQAFFPPDASVLRNAEMHTPGKINEVASALRAVKWVVERTFISTKEKGLLGSTSRGVRQGDQLVAIVGCPFVVAIREVESDKAQELREKLALDASVRICKVIGECYVEGVMNAELLRDGYLAEHLEEVMFL</sequence>
<reference evidence="4" key="1">
    <citation type="submission" date="2023-02" db="EMBL/GenBank/DDBJ databases">
        <authorList>
            <person name="Palmer J.M."/>
        </authorList>
    </citation>
    <scope>NUCLEOTIDE SEQUENCE</scope>
    <source>
        <strain evidence="4">FW57</strain>
    </source>
</reference>
<dbReference type="Pfam" id="PF06985">
    <property type="entry name" value="HET"/>
    <property type="match status" value="1"/>
</dbReference>
<name>A0AAD4EMY6_9PEZI</name>
<accession>A0AAD4EMY6</accession>
<dbReference type="InterPro" id="IPR010730">
    <property type="entry name" value="HET"/>
</dbReference>
<dbReference type="PROSITE" id="PS50088">
    <property type="entry name" value="ANK_REPEAT"/>
    <property type="match status" value="3"/>
</dbReference>
<evidence type="ECO:0000256" key="2">
    <source>
        <dbReference type="SAM" id="MobiDB-lite"/>
    </source>
</evidence>
<dbReference type="PANTHER" id="PTHR24148:SF82">
    <property type="entry name" value="HETEROKARYON INCOMPATIBILITY DOMAIN-CONTAINING PROTEIN"/>
    <property type="match status" value="1"/>
</dbReference>
<dbReference type="InterPro" id="IPR002110">
    <property type="entry name" value="Ankyrin_rpt"/>
</dbReference>
<protein>
    <recommendedName>
        <fullName evidence="3">Heterokaryon incompatibility domain-containing protein</fullName>
    </recommendedName>
</protein>
<dbReference type="PANTHER" id="PTHR24148">
    <property type="entry name" value="ANKYRIN REPEAT DOMAIN-CONTAINING PROTEIN 39 HOMOLOG-RELATED"/>
    <property type="match status" value="1"/>
</dbReference>
<evidence type="ECO:0000256" key="1">
    <source>
        <dbReference type="PROSITE-ProRule" id="PRU00023"/>
    </source>
</evidence>
<dbReference type="SMART" id="SM00248">
    <property type="entry name" value="ANK"/>
    <property type="match status" value="5"/>
</dbReference>
<feature type="domain" description="Heterokaryon incompatibility" evidence="3">
    <location>
        <begin position="776"/>
        <end position="930"/>
    </location>
</feature>
<comment type="caution">
    <text evidence="4">The sequence shown here is derived from an EMBL/GenBank/DDBJ whole genome shotgun (WGS) entry which is preliminary data.</text>
</comment>
<evidence type="ECO:0000259" key="3">
    <source>
        <dbReference type="Pfam" id="PF06985"/>
    </source>
</evidence>
<keyword evidence="1" id="KW-0040">ANK repeat</keyword>
<feature type="region of interest" description="Disordered" evidence="2">
    <location>
        <begin position="1255"/>
        <end position="1275"/>
    </location>
</feature>
<evidence type="ECO:0000313" key="5">
    <source>
        <dbReference type="Proteomes" id="UP001197093"/>
    </source>
</evidence>
<dbReference type="InterPro" id="IPR052895">
    <property type="entry name" value="HetReg/Transcr_Mod"/>
</dbReference>
<gene>
    <name evidence="4" type="ORF">NEMBOFW57_010374</name>
</gene>
<dbReference type="EMBL" id="JAHCVI010000006">
    <property type="protein sequence ID" value="KAG7284016.1"/>
    <property type="molecule type" value="Genomic_DNA"/>
</dbReference>
<feature type="repeat" description="ANK" evidence="1">
    <location>
        <begin position="358"/>
        <end position="390"/>
    </location>
</feature>
<feature type="region of interest" description="Disordered" evidence="2">
    <location>
        <begin position="1128"/>
        <end position="1150"/>
    </location>
</feature>